<dbReference type="RefSeq" id="WP_353567465.1">
    <property type="nucleotide sequence ID" value="NZ_BAABRI010000014.1"/>
</dbReference>
<dbReference type="EMBL" id="BAABRI010000014">
    <property type="protein sequence ID" value="GAA5483354.1"/>
    <property type="molecule type" value="Genomic_DNA"/>
</dbReference>
<keyword evidence="3" id="KW-1185">Reference proteome</keyword>
<feature type="domain" description="Ribbon-helix-helix protein CopG" evidence="1">
    <location>
        <begin position="5"/>
        <end position="40"/>
    </location>
</feature>
<comment type="caution">
    <text evidence="2">The sequence shown here is derived from an EMBL/GenBank/DDBJ whole genome shotgun (WGS) entry which is preliminary data.</text>
</comment>
<dbReference type="CDD" id="cd22235">
    <property type="entry name" value="RHH_CopG_archaea"/>
    <property type="match status" value="1"/>
</dbReference>
<reference evidence="2 3" key="1">
    <citation type="submission" date="2024-02" db="EMBL/GenBank/DDBJ databases">
        <title>Haloferula sargassicola NBRC 104335.</title>
        <authorList>
            <person name="Ichikawa N."/>
            <person name="Katano-Makiyama Y."/>
            <person name="Hidaka K."/>
        </authorList>
    </citation>
    <scope>NUCLEOTIDE SEQUENCE [LARGE SCALE GENOMIC DNA]</scope>
    <source>
        <strain evidence="2 3">NBRC 104335</strain>
    </source>
</reference>
<evidence type="ECO:0000313" key="2">
    <source>
        <dbReference type="EMBL" id="GAA5483354.1"/>
    </source>
</evidence>
<name>A0ABP9UPT3_9BACT</name>
<evidence type="ECO:0000259" key="1">
    <source>
        <dbReference type="Pfam" id="PF01402"/>
    </source>
</evidence>
<dbReference type="InterPro" id="IPR002145">
    <property type="entry name" value="CopG"/>
</dbReference>
<sequence length="96" mass="10992">MSTLKRTSMALDAESLDTLEQLSRSWDVSKAEVIRRALRSSKEADDNAKPPRRTPLEALMWLRENGISREEAEAFKAEIGAERMARRDPWERHAAP</sequence>
<protein>
    <recommendedName>
        <fullName evidence="1">Ribbon-helix-helix protein CopG domain-containing protein</fullName>
    </recommendedName>
</protein>
<proteinExistence type="predicted"/>
<organism evidence="2 3">
    <name type="scientific">Haloferula sargassicola</name>
    <dbReference type="NCBI Taxonomy" id="490096"/>
    <lineage>
        <taxon>Bacteria</taxon>
        <taxon>Pseudomonadati</taxon>
        <taxon>Verrucomicrobiota</taxon>
        <taxon>Verrucomicrobiia</taxon>
        <taxon>Verrucomicrobiales</taxon>
        <taxon>Verrucomicrobiaceae</taxon>
        <taxon>Haloferula</taxon>
    </lineage>
</organism>
<gene>
    <name evidence="2" type="ORF">Hsar01_02584</name>
</gene>
<accession>A0ABP9UPT3</accession>
<dbReference type="Pfam" id="PF01402">
    <property type="entry name" value="RHH_1"/>
    <property type="match status" value="1"/>
</dbReference>
<evidence type="ECO:0000313" key="3">
    <source>
        <dbReference type="Proteomes" id="UP001476282"/>
    </source>
</evidence>
<dbReference type="Proteomes" id="UP001476282">
    <property type="component" value="Unassembled WGS sequence"/>
</dbReference>